<dbReference type="GeneID" id="40741008"/>
<dbReference type="EMBL" id="KL584998">
    <property type="protein sequence ID" value="KEQ80419.1"/>
    <property type="molecule type" value="Genomic_DNA"/>
</dbReference>
<dbReference type="AlphaFoldDB" id="A0A074X9K6"/>
<name>A0A074X9K6_AURPU</name>
<evidence type="ECO:0000313" key="1">
    <source>
        <dbReference type="EMBL" id="KEQ80419.1"/>
    </source>
</evidence>
<organism evidence="1 2">
    <name type="scientific">Aureobasidium pullulans EXF-150</name>
    <dbReference type="NCBI Taxonomy" id="1043002"/>
    <lineage>
        <taxon>Eukaryota</taxon>
        <taxon>Fungi</taxon>
        <taxon>Dikarya</taxon>
        <taxon>Ascomycota</taxon>
        <taxon>Pezizomycotina</taxon>
        <taxon>Dothideomycetes</taxon>
        <taxon>Dothideomycetidae</taxon>
        <taxon>Dothideales</taxon>
        <taxon>Saccotheciaceae</taxon>
        <taxon>Aureobasidium</taxon>
    </lineage>
</organism>
<evidence type="ECO:0000313" key="2">
    <source>
        <dbReference type="Proteomes" id="UP000030706"/>
    </source>
</evidence>
<keyword evidence="2" id="KW-1185">Reference proteome</keyword>
<gene>
    <name evidence="1" type="ORF">M438DRAFT_111732</name>
</gene>
<dbReference type="HOGENOM" id="CLU_2482994_0_0_1"/>
<sequence>MMNHKIINDQIFISGFCHCLFVLLFALFLSSDQAYHQLMIIPSKSNQPCLPALFLHKSPLIYSIHIHSSSDSLNSQEGFVYKNSHIR</sequence>
<accession>A0A074X9K6</accession>
<dbReference type="Proteomes" id="UP000030706">
    <property type="component" value="Unassembled WGS sequence"/>
</dbReference>
<protein>
    <submittedName>
        <fullName evidence="1">Uncharacterized protein</fullName>
    </submittedName>
</protein>
<proteinExistence type="predicted"/>
<dbReference type="RefSeq" id="XP_029756606.1">
    <property type="nucleotide sequence ID" value="XM_029898702.1"/>
</dbReference>
<reference evidence="1 2" key="1">
    <citation type="journal article" date="2014" name="BMC Genomics">
        <title>Genome sequencing of four Aureobasidium pullulans varieties: biotechnological potential, stress tolerance, and description of new species.</title>
        <authorList>
            <person name="Gostin Ar C."/>
            <person name="Ohm R.A."/>
            <person name="Kogej T."/>
            <person name="Sonjak S."/>
            <person name="Turk M."/>
            <person name="Zajc J."/>
            <person name="Zalar P."/>
            <person name="Grube M."/>
            <person name="Sun H."/>
            <person name="Han J."/>
            <person name="Sharma A."/>
            <person name="Chiniquy J."/>
            <person name="Ngan C.Y."/>
            <person name="Lipzen A."/>
            <person name="Barry K."/>
            <person name="Grigoriev I.V."/>
            <person name="Gunde-Cimerman N."/>
        </authorList>
    </citation>
    <scope>NUCLEOTIDE SEQUENCE [LARGE SCALE GENOMIC DNA]</scope>
    <source>
        <strain evidence="1 2">EXF-150</strain>
    </source>
</reference>